<evidence type="ECO:0000313" key="2">
    <source>
        <dbReference type="EMBL" id="GGQ33326.1"/>
    </source>
</evidence>
<evidence type="ECO:0000256" key="1">
    <source>
        <dbReference type="SAM" id="MobiDB-lite"/>
    </source>
</evidence>
<dbReference type="Proteomes" id="UP000654123">
    <property type="component" value="Unassembled WGS sequence"/>
</dbReference>
<feature type="region of interest" description="Disordered" evidence="1">
    <location>
        <begin position="21"/>
        <end position="107"/>
    </location>
</feature>
<reference evidence="2" key="2">
    <citation type="submission" date="2020-09" db="EMBL/GenBank/DDBJ databases">
        <authorList>
            <person name="Sun Q."/>
            <person name="Ohkuma M."/>
        </authorList>
    </citation>
    <scope>NUCLEOTIDE SEQUENCE</scope>
    <source>
        <strain evidence="2">JCM 4335</strain>
    </source>
</reference>
<accession>A0A918EMI9</accession>
<dbReference type="AlphaFoldDB" id="A0A918EMI9"/>
<feature type="compositionally biased region" description="Low complexity" evidence="1">
    <location>
        <begin position="70"/>
        <end position="81"/>
    </location>
</feature>
<dbReference type="EMBL" id="BMSV01000021">
    <property type="protein sequence ID" value="GGQ33326.1"/>
    <property type="molecule type" value="Genomic_DNA"/>
</dbReference>
<sequence>MAIERLAELPEPELRAAIAAQHKAEREAPRPVRADRGTRFTDERRKAIDPAGRGAPRDTHPHLCDDCKQRAVTAQRQAAQAGPEHQEHDPAAPEQKAGGTWLSRFRG</sequence>
<gene>
    <name evidence="2" type="ORF">GCM10010249_59780</name>
</gene>
<name>A0A918EMI9_9ACTN</name>
<evidence type="ECO:0000313" key="3">
    <source>
        <dbReference type="Proteomes" id="UP000654123"/>
    </source>
</evidence>
<reference evidence="2" key="1">
    <citation type="journal article" date="2014" name="Int. J. Syst. Evol. Microbiol.">
        <title>Complete genome sequence of Corynebacterium casei LMG S-19264T (=DSM 44701T), isolated from a smear-ripened cheese.</title>
        <authorList>
            <consortium name="US DOE Joint Genome Institute (JGI-PGF)"/>
            <person name="Walter F."/>
            <person name="Albersmeier A."/>
            <person name="Kalinowski J."/>
            <person name="Ruckert C."/>
        </authorList>
    </citation>
    <scope>NUCLEOTIDE SEQUENCE</scope>
    <source>
        <strain evidence="2">JCM 4335</strain>
    </source>
</reference>
<dbReference type="RefSeq" id="WP_189538287.1">
    <property type="nucleotide sequence ID" value="NZ_BMSV01000021.1"/>
</dbReference>
<proteinExistence type="predicted"/>
<keyword evidence="3" id="KW-1185">Reference proteome</keyword>
<comment type="caution">
    <text evidence="2">The sequence shown here is derived from an EMBL/GenBank/DDBJ whole genome shotgun (WGS) entry which is preliminary data.</text>
</comment>
<feature type="compositionally biased region" description="Basic and acidic residues" evidence="1">
    <location>
        <begin position="55"/>
        <end position="69"/>
    </location>
</feature>
<protein>
    <submittedName>
        <fullName evidence="2">Uncharacterized protein</fullName>
    </submittedName>
</protein>
<feature type="compositionally biased region" description="Basic and acidic residues" evidence="1">
    <location>
        <begin position="22"/>
        <end position="48"/>
    </location>
</feature>
<organism evidence="2 3">
    <name type="scientific">Streptomyces roseolilacinus</name>
    <dbReference type="NCBI Taxonomy" id="66904"/>
    <lineage>
        <taxon>Bacteria</taxon>
        <taxon>Bacillati</taxon>
        <taxon>Actinomycetota</taxon>
        <taxon>Actinomycetes</taxon>
        <taxon>Kitasatosporales</taxon>
        <taxon>Streptomycetaceae</taxon>
        <taxon>Streptomyces</taxon>
    </lineage>
</organism>